<keyword evidence="2 6" id="KW-0929">Antimicrobial</keyword>
<dbReference type="GO" id="GO:0042742">
    <property type="term" value="P:defense response to bacterium"/>
    <property type="evidence" value="ECO:0007669"/>
    <property type="project" value="UniProtKB-KW"/>
</dbReference>
<gene>
    <name evidence="7" type="ORF">CWC46_14840</name>
    <name evidence="8" type="ORF">Ser39006_014845</name>
</gene>
<dbReference type="PANTHER" id="PTHR38107">
    <property type="match status" value="1"/>
</dbReference>
<dbReference type="InterPro" id="IPR002196">
    <property type="entry name" value="Glyco_hydro_24"/>
</dbReference>
<evidence type="ECO:0000256" key="2">
    <source>
        <dbReference type="ARBA" id="ARBA00022529"/>
    </source>
</evidence>
<dbReference type="EMBL" id="CP025085">
    <property type="protein sequence ID" value="AUH00976.1"/>
    <property type="molecule type" value="Genomic_DNA"/>
</dbReference>
<dbReference type="CDD" id="cd16901">
    <property type="entry name" value="lyz_P1"/>
    <property type="match status" value="1"/>
</dbReference>
<dbReference type="RefSeq" id="WP_021015774.1">
    <property type="nucleotide sequence ID" value="NZ_CP025084.1"/>
</dbReference>
<keyword evidence="9" id="KW-1185">Reference proteome</keyword>
<reference evidence="8" key="4">
    <citation type="submission" date="2017-11" db="EMBL/GenBank/DDBJ databases">
        <title>Complete genome sequence of Serratia sp. ATCC 39006.</title>
        <authorList>
            <person name="Hampton H.G."/>
            <person name="Jackson S.A."/>
            <person name="Jauregui R."/>
            <person name="Poulter G.T.M."/>
            <person name="Salmond G.P.C."/>
            <person name="Fineran P.C."/>
        </authorList>
    </citation>
    <scope>NUCLEOTIDE SEQUENCE</scope>
    <source>
        <strain evidence="8">ATCC 39006</strain>
    </source>
</reference>
<reference evidence="7 10" key="3">
    <citation type="submission" date="2017-11" db="EMBL/GenBank/DDBJ databases">
        <title>Complete genome sequence of Serratia sp. ATCC 39006 LacA.</title>
        <authorList>
            <person name="Hampton H.G."/>
            <person name="Jackson S.A."/>
            <person name="Jauregui R."/>
            <person name="Poulter G.T.M."/>
            <person name="Salmond G.P.C."/>
            <person name="Fineran P.C."/>
        </authorList>
    </citation>
    <scope>NUCLEOTIDE SEQUENCE [LARGE SCALE GENOMIC DNA]</scope>
    <source>
        <strain evidence="7 10">ATCC 39006</strain>
    </source>
</reference>
<dbReference type="EC" id="3.2.1.17" evidence="6"/>
<dbReference type="AlphaFoldDB" id="A0A2I5T8U5"/>
<dbReference type="PANTHER" id="PTHR38107:SF4">
    <property type="entry name" value="LYSOZYME"/>
    <property type="match status" value="1"/>
</dbReference>
<dbReference type="OrthoDB" id="8141296at2"/>
<dbReference type="Proteomes" id="UP000017700">
    <property type="component" value="Chromosome"/>
</dbReference>
<dbReference type="HAMAP" id="MF_04110">
    <property type="entry name" value="ENDOLYSIN_T4"/>
    <property type="match status" value="1"/>
</dbReference>
<dbReference type="InterPro" id="IPR023346">
    <property type="entry name" value="Lysozyme-like_dom_sf"/>
</dbReference>
<dbReference type="KEGG" id="serq:CWC46_14840"/>
<evidence type="ECO:0000256" key="3">
    <source>
        <dbReference type="ARBA" id="ARBA00022638"/>
    </source>
</evidence>
<organism evidence="8 9">
    <name type="scientific">Serratia sp. (strain ATCC 39006)</name>
    <name type="common">Prodigiosinella confusarubida</name>
    <dbReference type="NCBI Taxonomy" id="104623"/>
    <lineage>
        <taxon>Bacteria</taxon>
        <taxon>Pseudomonadati</taxon>
        <taxon>Pseudomonadota</taxon>
        <taxon>Gammaproteobacteria</taxon>
        <taxon>Enterobacterales</taxon>
        <taxon>Pectobacteriaceae</taxon>
        <taxon>Prodigiosinella</taxon>
    </lineage>
</organism>
<dbReference type="Pfam" id="PF00959">
    <property type="entry name" value="Phage_lysozyme"/>
    <property type="match status" value="1"/>
</dbReference>
<evidence type="ECO:0000256" key="6">
    <source>
        <dbReference type="RuleBase" id="RU003788"/>
    </source>
</evidence>
<evidence type="ECO:0000313" key="7">
    <source>
        <dbReference type="EMBL" id="AUH00976.1"/>
    </source>
</evidence>
<evidence type="ECO:0000313" key="10">
    <source>
        <dbReference type="Proteomes" id="UP000233778"/>
    </source>
</evidence>
<protein>
    <recommendedName>
        <fullName evidence="6">Lysozyme</fullName>
        <ecNumber evidence="6">3.2.1.17</ecNumber>
    </recommendedName>
</protein>
<evidence type="ECO:0000256" key="1">
    <source>
        <dbReference type="ARBA" id="ARBA00000632"/>
    </source>
</evidence>
<dbReference type="Gene3D" id="1.10.530.40">
    <property type="match status" value="1"/>
</dbReference>
<dbReference type="Proteomes" id="UP000233778">
    <property type="component" value="Chromosome"/>
</dbReference>
<dbReference type="InterPro" id="IPR051018">
    <property type="entry name" value="Bacteriophage_GH24"/>
</dbReference>
<sequence length="169" mass="18623">MNSTAKRCIAATVLMLAALLPDYSRLHTSRNGLALIANLEGCQLSPYKCSAHVWTNGIGHTAGVSPHHTITEQEAAANLVSDVINVEHALSRCMPVKMPQPIYDAVVSFTFNVGSRAACQSTLAFFINKQRWLDACNQLPRWIYINGVISPGLEQRRKRERTLCLTGVM</sequence>
<comment type="similarity">
    <text evidence="6">Belongs to the glycosyl hydrolase 24 family.</text>
</comment>
<dbReference type="STRING" id="104623.Ser39006_02510"/>
<proteinExistence type="inferred from homology"/>
<keyword evidence="3 6" id="KW-0081">Bacteriolytic enzyme</keyword>
<dbReference type="InterPro" id="IPR023347">
    <property type="entry name" value="Lysozyme_dom_sf"/>
</dbReference>
<dbReference type="InterPro" id="IPR034690">
    <property type="entry name" value="Endolysin_T4_type"/>
</dbReference>
<dbReference type="GO" id="GO:0016998">
    <property type="term" value="P:cell wall macromolecule catabolic process"/>
    <property type="evidence" value="ECO:0007669"/>
    <property type="project" value="InterPro"/>
</dbReference>
<reference evidence="8" key="2">
    <citation type="submission" date="2013-09" db="EMBL/GenBank/DDBJ databases">
        <authorList>
            <person name="Wang G."/>
            <person name="Yang Y."/>
            <person name="Su Y."/>
        </authorList>
    </citation>
    <scope>NUCLEOTIDE SEQUENCE</scope>
    <source>
        <strain evidence="8">ATCC 39006</strain>
    </source>
</reference>
<keyword evidence="4 6" id="KW-0378">Hydrolase</keyword>
<dbReference type="GO" id="GO:0031640">
    <property type="term" value="P:killing of cells of another organism"/>
    <property type="evidence" value="ECO:0007669"/>
    <property type="project" value="UniProtKB-KW"/>
</dbReference>
<dbReference type="EMBL" id="CP025084">
    <property type="protein sequence ID" value="AUH05297.1"/>
    <property type="molecule type" value="Genomic_DNA"/>
</dbReference>
<dbReference type="GO" id="GO:0003796">
    <property type="term" value="F:lysozyme activity"/>
    <property type="evidence" value="ECO:0007669"/>
    <property type="project" value="UniProtKB-EC"/>
</dbReference>
<reference evidence="8 9" key="1">
    <citation type="journal article" date="2013" name="Genome Announc.">
        <title>Draft genome sequence of Serratia sp. strain ATCC 39006, a model bacterium for analysis of the biosynthesis and regulation of prodigiosin, a carbapenem, and gas vesicles.</title>
        <authorList>
            <person name="Fineran P.C."/>
            <person name="Iglesias Cans M.C."/>
            <person name="Ramsay J.P."/>
            <person name="Wilf N.M."/>
            <person name="Cossyleon D."/>
            <person name="McNeil M.B."/>
            <person name="Williamson N.R."/>
            <person name="Monson R.E."/>
            <person name="Becher S.A."/>
            <person name="Stanton J.A."/>
            <person name="Brugger K."/>
            <person name="Brown S.D."/>
            <person name="Salmond G.P."/>
        </authorList>
    </citation>
    <scope>NUCLEOTIDE SEQUENCE [LARGE SCALE GENOMIC DNA]</scope>
    <source>
        <strain evidence="8">ATCC 39006</strain>
        <strain evidence="9">ATCC 39006 / SC 11482</strain>
    </source>
</reference>
<dbReference type="KEGG" id="sera:Ser39006_014845"/>
<dbReference type="GO" id="GO:0009253">
    <property type="term" value="P:peptidoglycan catabolic process"/>
    <property type="evidence" value="ECO:0007669"/>
    <property type="project" value="InterPro"/>
</dbReference>
<evidence type="ECO:0000256" key="4">
    <source>
        <dbReference type="ARBA" id="ARBA00022801"/>
    </source>
</evidence>
<dbReference type="SUPFAM" id="SSF53955">
    <property type="entry name" value="Lysozyme-like"/>
    <property type="match status" value="1"/>
</dbReference>
<accession>A0A2I5T8U5</accession>
<name>A0A2I5T8U5_SERS3</name>
<evidence type="ECO:0000313" key="8">
    <source>
        <dbReference type="EMBL" id="AUH05297.1"/>
    </source>
</evidence>
<evidence type="ECO:0000313" key="9">
    <source>
        <dbReference type="Proteomes" id="UP000017700"/>
    </source>
</evidence>
<comment type="catalytic activity">
    <reaction evidence="1 6">
        <text>Hydrolysis of (1-&gt;4)-beta-linkages between N-acetylmuramic acid and N-acetyl-D-glucosamine residues in a peptidoglycan and between N-acetyl-D-glucosamine residues in chitodextrins.</text>
        <dbReference type="EC" id="3.2.1.17"/>
    </reaction>
</comment>
<keyword evidence="5 6" id="KW-0326">Glycosidase</keyword>
<evidence type="ECO:0000256" key="5">
    <source>
        <dbReference type="ARBA" id="ARBA00023295"/>
    </source>
</evidence>